<dbReference type="Proteomes" id="UP000607653">
    <property type="component" value="Unassembled WGS sequence"/>
</dbReference>
<keyword evidence="2" id="KW-1185">Reference proteome</keyword>
<protein>
    <submittedName>
        <fullName evidence="1">Uncharacterized protein</fullName>
    </submittedName>
</protein>
<proteinExistence type="predicted"/>
<evidence type="ECO:0000313" key="2">
    <source>
        <dbReference type="Proteomes" id="UP000607653"/>
    </source>
</evidence>
<organism evidence="1 2">
    <name type="scientific">Nelumbo nucifera</name>
    <name type="common">Sacred lotus</name>
    <dbReference type="NCBI Taxonomy" id="4432"/>
    <lineage>
        <taxon>Eukaryota</taxon>
        <taxon>Viridiplantae</taxon>
        <taxon>Streptophyta</taxon>
        <taxon>Embryophyta</taxon>
        <taxon>Tracheophyta</taxon>
        <taxon>Spermatophyta</taxon>
        <taxon>Magnoliopsida</taxon>
        <taxon>Proteales</taxon>
        <taxon>Nelumbonaceae</taxon>
        <taxon>Nelumbo</taxon>
    </lineage>
</organism>
<sequence>MEKSSSSFKEENHDKVGFLSCWGRLKHKLSWPKRVGLHRSEGCNFTAVFRTRQPNRGGGFRFAAAPASKGLGHQ</sequence>
<gene>
    <name evidence="1" type="ORF">HUJ06_023653</name>
</gene>
<evidence type="ECO:0000313" key="1">
    <source>
        <dbReference type="EMBL" id="DAD22190.1"/>
    </source>
</evidence>
<dbReference type="EMBL" id="DUZY01000001">
    <property type="protein sequence ID" value="DAD22190.1"/>
    <property type="molecule type" value="Genomic_DNA"/>
</dbReference>
<reference evidence="1 2" key="1">
    <citation type="journal article" date="2020" name="Mol. Biol. Evol.">
        <title>Distinct Expression and Methylation Patterns for Genes with Different Fates following a Single Whole-Genome Duplication in Flowering Plants.</title>
        <authorList>
            <person name="Shi T."/>
            <person name="Rahmani R.S."/>
            <person name="Gugger P.F."/>
            <person name="Wang M."/>
            <person name="Li H."/>
            <person name="Zhang Y."/>
            <person name="Li Z."/>
            <person name="Wang Q."/>
            <person name="Van de Peer Y."/>
            <person name="Marchal K."/>
            <person name="Chen J."/>
        </authorList>
    </citation>
    <scope>NUCLEOTIDE SEQUENCE [LARGE SCALE GENOMIC DNA]</scope>
    <source>
        <tissue evidence="1">Leaf</tissue>
    </source>
</reference>
<name>A0A822XP49_NELNU</name>
<accession>A0A822XP49</accession>
<dbReference type="AlphaFoldDB" id="A0A822XP49"/>
<comment type="caution">
    <text evidence="1">The sequence shown here is derived from an EMBL/GenBank/DDBJ whole genome shotgun (WGS) entry which is preliminary data.</text>
</comment>